<evidence type="ECO:0000256" key="1">
    <source>
        <dbReference type="ARBA" id="ARBA00022448"/>
    </source>
</evidence>
<dbReference type="Gene3D" id="1.10.110.10">
    <property type="entry name" value="Plant lipid-transfer and hydrophobic proteins"/>
    <property type="match status" value="1"/>
</dbReference>
<gene>
    <name evidence="4" type="ORF">LSALG_LOCUS22283</name>
</gene>
<protein>
    <recommendedName>
        <fullName evidence="3">Bifunctional inhibitor/plant lipid transfer protein/seed storage helical domain-containing protein</fullName>
    </recommendedName>
</protein>
<evidence type="ECO:0000256" key="2">
    <source>
        <dbReference type="ARBA" id="ARBA00023121"/>
    </source>
</evidence>
<dbReference type="GO" id="GO:0006869">
    <property type="term" value="P:lipid transport"/>
    <property type="evidence" value="ECO:0007669"/>
    <property type="project" value="InterPro"/>
</dbReference>
<dbReference type="AlphaFoldDB" id="A0AA35YZE7"/>
<dbReference type="PANTHER" id="PTHR33214">
    <property type="entry name" value="BIFUNCTIONAL INHIBITOR/LIPID-TRANSFER PROTEIN/SEED STORAGE 2S ALBUMIN SUPERFAMILY PROTEIN"/>
    <property type="match status" value="1"/>
</dbReference>
<evidence type="ECO:0000313" key="4">
    <source>
        <dbReference type="EMBL" id="CAI9282652.1"/>
    </source>
</evidence>
<dbReference type="PANTHER" id="PTHR33214:SF80">
    <property type="entry name" value="BIFUNCTIONAL INHIBITOR_PLANT LIPID TRANSFER PROTEIN_SEED STORAGE HELICAL"/>
    <property type="match status" value="1"/>
</dbReference>
<dbReference type="GO" id="GO:0008289">
    <property type="term" value="F:lipid binding"/>
    <property type="evidence" value="ECO:0007669"/>
    <property type="project" value="UniProtKB-KW"/>
</dbReference>
<proteinExistence type="predicted"/>
<dbReference type="SUPFAM" id="SSF47699">
    <property type="entry name" value="Bifunctional inhibitor/lipid-transfer protein/seed storage 2S albumin"/>
    <property type="match status" value="1"/>
</dbReference>
<keyword evidence="1" id="KW-0813">Transport</keyword>
<dbReference type="EMBL" id="OX465080">
    <property type="protein sequence ID" value="CAI9282652.1"/>
    <property type="molecule type" value="Genomic_DNA"/>
</dbReference>
<feature type="domain" description="Bifunctional inhibitor/plant lipid transfer protein/seed storage helical" evidence="3">
    <location>
        <begin position="65"/>
        <end position="130"/>
    </location>
</feature>
<sequence length="130" mass="13792">MATTSPPPPPCNVVPILPVQCSGERERVLLLIFPPVLRRAFSFILLCALVVMLVDNVEKTNAATCNPQELVPCAAFLSSGATPSVACCSKLKAQQPCFCGYVKNPSLKQYINSPNAKKVASACGVSIPKC</sequence>
<dbReference type="InterPro" id="IPR036312">
    <property type="entry name" value="Bifun_inhib/LTP/seed_sf"/>
</dbReference>
<organism evidence="4 5">
    <name type="scientific">Lactuca saligna</name>
    <name type="common">Willowleaf lettuce</name>
    <dbReference type="NCBI Taxonomy" id="75948"/>
    <lineage>
        <taxon>Eukaryota</taxon>
        <taxon>Viridiplantae</taxon>
        <taxon>Streptophyta</taxon>
        <taxon>Embryophyta</taxon>
        <taxon>Tracheophyta</taxon>
        <taxon>Spermatophyta</taxon>
        <taxon>Magnoliopsida</taxon>
        <taxon>eudicotyledons</taxon>
        <taxon>Gunneridae</taxon>
        <taxon>Pentapetalae</taxon>
        <taxon>asterids</taxon>
        <taxon>campanulids</taxon>
        <taxon>Asterales</taxon>
        <taxon>Asteraceae</taxon>
        <taxon>Cichorioideae</taxon>
        <taxon>Cichorieae</taxon>
        <taxon>Lactucinae</taxon>
        <taxon>Lactuca</taxon>
    </lineage>
</organism>
<dbReference type="Pfam" id="PF00234">
    <property type="entry name" value="Tryp_alpha_amyl"/>
    <property type="match status" value="1"/>
</dbReference>
<reference evidence="4" key="1">
    <citation type="submission" date="2023-04" db="EMBL/GenBank/DDBJ databases">
        <authorList>
            <person name="Vijverberg K."/>
            <person name="Xiong W."/>
            <person name="Schranz E."/>
        </authorList>
    </citation>
    <scope>NUCLEOTIDE SEQUENCE</scope>
</reference>
<accession>A0AA35YZE7</accession>
<dbReference type="InterPro" id="IPR016140">
    <property type="entry name" value="Bifunc_inhib/LTP/seed_store"/>
</dbReference>
<dbReference type="SMART" id="SM00499">
    <property type="entry name" value="AAI"/>
    <property type="match status" value="1"/>
</dbReference>
<dbReference type="Proteomes" id="UP001177003">
    <property type="component" value="Chromosome 4"/>
</dbReference>
<evidence type="ECO:0000313" key="5">
    <source>
        <dbReference type="Proteomes" id="UP001177003"/>
    </source>
</evidence>
<name>A0AA35YZE7_LACSI</name>
<keyword evidence="5" id="KW-1185">Reference proteome</keyword>
<keyword evidence="2" id="KW-0446">Lipid-binding</keyword>
<dbReference type="InterPro" id="IPR033872">
    <property type="entry name" value="nsLTP2"/>
</dbReference>
<evidence type="ECO:0000259" key="3">
    <source>
        <dbReference type="SMART" id="SM00499"/>
    </source>
</evidence>
<dbReference type="CDD" id="cd01959">
    <property type="entry name" value="nsLTP2"/>
    <property type="match status" value="1"/>
</dbReference>